<gene>
    <name evidence="2" type="ORF">H9945_04030</name>
</gene>
<evidence type="ECO:0000259" key="1">
    <source>
        <dbReference type="Pfam" id="PF01261"/>
    </source>
</evidence>
<organism evidence="2 3">
    <name type="scientific">Candidatus Gemmiger avicola</name>
    <dbReference type="NCBI Taxonomy" id="2838605"/>
    <lineage>
        <taxon>Bacteria</taxon>
        <taxon>Bacillati</taxon>
        <taxon>Bacillota</taxon>
        <taxon>Clostridia</taxon>
        <taxon>Eubacteriales</taxon>
        <taxon>Gemmiger</taxon>
    </lineage>
</organism>
<reference evidence="2" key="1">
    <citation type="journal article" date="2021" name="PeerJ">
        <title>Extensive microbial diversity within the chicken gut microbiome revealed by metagenomics and culture.</title>
        <authorList>
            <person name="Gilroy R."/>
            <person name="Ravi A."/>
            <person name="Getino M."/>
            <person name="Pursley I."/>
            <person name="Horton D.L."/>
            <person name="Alikhan N.F."/>
            <person name="Baker D."/>
            <person name="Gharbi K."/>
            <person name="Hall N."/>
            <person name="Watson M."/>
            <person name="Adriaenssens E.M."/>
            <person name="Foster-Nyarko E."/>
            <person name="Jarju S."/>
            <person name="Secka A."/>
            <person name="Antonio M."/>
            <person name="Oren A."/>
            <person name="Chaudhuri R.R."/>
            <person name="La Ragione R."/>
            <person name="Hildebrand F."/>
            <person name="Pallen M.J."/>
        </authorList>
    </citation>
    <scope>NUCLEOTIDE SEQUENCE</scope>
    <source>
        <strain evidence="2">ChiBcec8-13705</strain>
    </source>
</reference>
<dbReference type="Proteomes" id="UP000886803">
    <property type="component" value="Unassembled WGS sequence"/>
</dbReference>
<evidence type="ECO:0000313" key="2">
    <source>
        <dbReference type="EMBL" id="HJB41646.1"/>
    </source>
</evidence>
<evidence type="ECO:0000313" key="3">
    <source>
        <dbReference type="Proteomes" id="UP000886803"/>
    </source>
</evidence>
<dbReference type="Pfam" id="PF01261">
    <property type="entry name" value="AP_endonuc_2"/>
    <property type="match status" value="1"/>
</dbReference>
<comment type="caution">
    <text evidence="2">The sequence shown here is derived from an EMBL/GenBank/DDBJ whole genome shotgun (WGS) entry which is preliminary data.</text>
</comment>
<dbReference type="PANTHER" id="PTHR12110">
    <property type="entry name" value="HYDROXYPYRUVATE ISOMERASE"/>
    <property type="match status" value="1"/>
</dbReference>
<dbReference type="AlphaFoldDB" id="A0A9D2S388"/>
<accession>A0A9D2S388</accession>
<keyword evidence="2" id="KW-0413">Isomerase</keyword>
<dbReference type="InterPro" id="IPR050312">
    <property type="entry name" value="IolE/XylAMocC-like"/>
</dbReference>
<feature type="domain" description="Xylose isomerase-like TIM barrel" evidence="1">
    <location>
        <begin position="22"/>
        <end position="245"/>
    </location>
</feature>
<dbReference type="EMBL" id="DWYG01000059">
    <property type="protein sequence ID" value="HJB41646.1"/>
    <property type="molecule type" value="Genomic_DNA"/>
</dbReference>
<dbReference type="GO" id="GO:0016853">
    <property type="term" value="F:isomerase activity"/>
    <property type="evidence" value="ECO:0007669"/>
    <property type="project" value="UniProtKB-KW"/>
</dbReference>
<name>A0A9D2S388_9FIRM</name>
<proteinExistence type="predicted"/>
<reference evidence="2" key="2">
    <citation type="submission" date="2021-04" db="EMBL/GenBank/DDBJ databases">
        <authorList>
            <person name="Gilroy R."/>
        </authorList>
    </citation>
    <scope>NUCLEOTIDE SEQUENCE</scope>
    <source>
        <strain evidence="2">ChiBcec8-13705</strain>
    </source>
</reference>
<dbReference type="SUPFAM" id="SSF51658">
    <property type="entry name" value="Xylose isomerase-like"/>
    <property type="match status" value="1"/>
</dbReference>
<protein>
    <submittedName>
        <fullName evidence="2">Sugar phosphate isomerase/epimerase</fullName>
    </submittedName>
</protein>
<sequence length="262" mass="28293">MPFLLSASNIGWPKEYDEAVYAALQAAGFAGVEIAPTRIFPAPPYDNLSAAVLFGGYLHQKYGLAVPSMQSIWYGQTGNIFVPEEAEALLAYTEEAFAFAHALHCPSLVFGCPKNRRRPEGADPAAAEAFFDKAGRLAMRYGVRLALEANSPRYTNYLNTTAEVFALVKKLGNPGLAVNLDLGAILDNGERLRDFAADLSWVSHVHISEPGLAPIQPRPEQEELALMLGAAGYRGFVSIEMSAGETDAPVLSAMQRIAEVFA</sequence>
<dbReference type="InterPro" id="IPR013022">
    <property type="entry name" value="Xyl_isomerase-like_TIM-brl"/>
</dbReference>
<dbReference type="PANTHER" id="PTHR12110:SF21">
    <property type="entry name" value="XYLOSE ISOMERASE-LIKE TIM BARREL DOMAIN-CONTAINING PROTEIN"/>
    <property type="match status" value="1"/>
</dbReference>
<dbReference type="InterPro" id="IPR036237">
    <property type="entry name" value="Xyl_isomerase-like_sf"/>
</dbReference>
<dbReference type="Gene3D" id="3.20.20.150">
    <property type="entry name" value="Divalent-metal-dependent TIM barrel enzymes"/>
    <property type="match status" value="1"/>
</dbReference>